<evidence type="ECO:0000313" key="2">
    <source>
        <dbReference type="Proteomes" id="UP000538929"/>
    </source>
</evidence>
<comment type="caution">
    <text evidence="1">The sequence shown here is derived from an EMBL/GenBank/DDBJ whole genome shotgun (WGS) entry which is preliminary data.</text>
</comment>
<dbReference type="AlphaFoldDB" id="A0A7W3TBP3"/>
<proteinExistence type="predicted"/>
<feature type="non-terminal residue" evidence="1">
    <location>
        <position position="200"/>
    </location>
</feature>
<name>A0A7W3TBP3_9ACTN</name>
<dbReference type="EMBL" id="VKHT01000086">
    <property type="protein sequence ID" value="MBB0243510.1"/>
    <property type="molecule type" value="Genomic_DNA"/>
</dbReference>
<dbReference type="Proteomes" id="UP000538929">
    <property type="component" value="Unassembled WGS sequence"/>
</dbReference>
<protein>
    <submittedName>
        <fullName evidence="1">Uncharacterized protein</fullName>
    </submittedName>
</protein>
<reference evidence="2" key="1">
    <citation type="submission" date="2019-10" db="EMBL/GenBank/DDBJ databases">
        <title>Streptomyces sp. nov., a novel actinobacterium isolated from alkaline environment.</title>
        <authorList>
            <person name="Golinska P."/>
        </authorList>
    </citation>
    <scope>NUCLEOTIDE SEQUENCE [LARGE SCALE GENOMIC DNA]</scope>
    <source>
        <strain evidence="2">DSM 42118</strain>
    </source>
</reference>
<gene>
    <name evidence="1" type="ORF">FNQ90_05150</name>
</gene>
<organism evidence="1 2">
    <name type="scientific">Streptomyces alkaliphilus</name>
    <dbReference type="NCBI Taxonomy" id="1472722"/>
    <lineage>
        <taxon>Bacteria</taxon>
        <taxon>Bacillati</taxon>
        <taxon>Actinomycetota</taxon>
        <taxon>Actinomycetes</taxon>
        <taxon>Kitasatosporales</taxon>
        <taxon>Streptomycetaceae</taxon>
        <taxon>Streptomyces</taxon>
    </lineage>
</organism>
<evidence type="ECO:0000313" key="1">
    <source>
        <dbReference type="EMBL" id="MBB0243510.1"/>
    </source>
</evidence>
<keyword evidence="2" id="KW-1185">Reference proteome</keyword>
<accession>A0A7W3TBP3</accession>
<sequence length="200" mass="21991">MSLLTTVAGLRAVQTGTAQPLTTVRHTHIDDRPVVLIPLTLAGEACAPLAAMVGTDRDRPVLLTVPQPRDRTLRFRFAEELADVLLPLIDDCRTESETYEAGRPKEERTRWTRAPQILVPNPGGIGFIRLLGRSTRLRRTDGPHAVAPTVPLLGNWLTWFADRTDFPGSGLLLAMTRLLTDHWATGQSPTENAHLPSLLA</sequence>